<dbReference type="AlphaFoldDB" id="A0A9P4V5D0"/>
<accession>A0A9P4V5D0</accession>
<dbReference type="Proteomes" id="UP000799444">
    <property type="component" value="Unassembled WGS sequence"/>
</dbReference>
<proteinExistence type="predicted"/>
<sequence>MRNWARKCLKHHSRCRGTISRGQIEEHELHRLPTRVIDVGCPGSEDEPRLVETAGYPKGHWVALSHCWGSSEHHPPKTTKTNLNEHKEGIAFSKFPKTFLEAIILTRALGFRYLWADSLCIVQDDVEDWLLESKNMGLVYQHAVITLAASGAENSSEGLF</sequence>
<dbReference type="PANTHER" id="PTHR33112">
    <property type="entry name" value="DOMAIN PROTEIN, PUTATIVE-RELATED"/>
    <property type="match status" value="1"/>
</dbReference>
<dbReference type="Pfam" id="PF06985">
    <property type="entry name" value="HET"/>
    <property type="match status" value="1"/>
</dbReference>
<name>A0A9P4V5D0_9PLEO</name>
<dbReference type="EMBL" id="ML996127">
    <property type="protein sequence ID" value="KAF2736245.1"/>
    <property type="molecule type" value="Genomic_DNA"/>
</dbReference>
<feature type="non-terminal residue" evidence="2">
    <location>
        <position position="160"/>
    </location>
</feature>
<comment type="caution">
    <text evidence="2">The sequence shown here is derived from an EMBL/GenBank/DDBJ whole genome shotgun (WGS) entry which is preliminary data.</text>
</comment>
<keyword evidence="3" id="KW-1185">Reference proteome</keyword>
<gene>
    <name evidence="2" type="ORF">EJ04DRAFT_401902</name>
</gene>
<reference evidence="2" key="1">
    <citation type="journal article" date="2020" name="Stud. Mycol.">
        <title>101 Dothideomycetes genomes: a test case for predicting lifestyles and emergence of pathogens.</title>
        <authorList>
            <person name="Haridas S."/>
            <person name="Albert R."/>
            <person name="Binder M."/>
            <person name="Bloem J."/>
            <person name="Labutti K."/>
            <person name="Salamov A."/>
            <person name="Andreopoulos B."/>
            <person name="Baker S."/>
            <person name="Barry K."/>
            <person name="Bills G."/>
            <person name="Bluhm B."/>
            <person name="Cannon C."/>
            <person name="Castanera R."/>
            <person name="Culley D."/>
            <person name="Daum C."/>
            <person name="Ezra D."/>
            <person name="Gonzalez J."/>
            <person name="Henrissat B."/>
            <person name="Kuo A."/>
            <person name="Liang C."/>
            <person name="Lipzen A."/>
            <person name="Lutzoni F."/>
            <person name="Magnuson J."/>
            <person name="Mondo S."/>
            <person name="Nolan M."/>
            <person name="Ohm R."/>
            <person name="Pangilinan J."/>
            <person name="Park H.-J."/>
            <person name="Ramirez L."/>
            <person name="Alfaro M."/>
            <person name="Sun H."/>
            <person name="Tritt A."/>
            <person name="Yoshinaga Y."/>
            <person name="Zwiers L.-H."/>
            <person name="Turgeon B."/>
            <person name="Goodwin S."/>
            <person name="Spatafora J."/>
            <person name="Crous P."/>
            <person name="Grigoriev I."/>
        </authorList>
    </citation>
    <scope>NUCLEOTIDE SEQUENCE</scope>
    <source>
        <strain evidence="2">CBS 125425</strain>
    </source>
</reference>
<feature type="domain" description="Heterokaryon incompatibility" evidence="1">
    <location>
        <begin position="61"/>
        <end position="159"/>
    </location>
</feature>
<dbReference type="InterPro" id="IPR010730">
    <property type="entry name" value="HET"/>
</dbReference>
<dbReference type="OrthoDB" id="5347061at2759"/>
<protein>
    <recommendedName>
        <fullName evidence="1">Heterokaryon incompatibility domain-containing protein</fullName>
    </recommendedName>
</protein>
<dbReference type="PANTHER" id="PTHR33112:SF10">
    <property type="entry name" value="TOL"/>
    <property type="match status" value="1"/>
</dbReference>
<organism evidence="2 3">
    <name type="scientific">Polyplosphaeria fusca</name>
    <dbReference type="NCBI Taxonomy" id="682080"/>
    <lineage>
        <taxon>Eukaryota</taxon>
        <taxon>Fungi</taxon>
        <taxon>Dikarya</taxon>
        <taxon>Ascomycota</taxon>
        <taxon>Pezizomycotina</taxon>
        <taxon>Dothideomycetes</taxon>
        <taxon>Pleosporomycetidae</taxon>
        <taxon>Pleosporales</taxon>
        <taxon>Tetraplosphaeriaceae</taxon>
        <taxon>Polyplosphaeria</taxon>
    </lineage>
</organism>
<evidence type="ECO:0000313" key="2">
    <source>
        <dbReference type="EMBL" id="KAF2736245.1"/>
    </source>
</evidence>
<evidence type="ECO:0000313" key="3">
    <source>
        <dbReference type="Proteomes" id="UP000799444"/>
    </source>
</evidence>
<evidence type="ECO:0000259" key="1">
    <source>
        <dbReference type="Pfam" id="PF06985"/>
    </source>
</evidence>